<keyword evidence="5" id="KW-1005">Bacterial flagellum biogenesis</keyword>
<dbReference type="PANTHER" id="PTHR34982">
    <property type="entry name" value="YOP PROTEINS TRANSLOCATION PROTEIN L"/>
    <property type="match status" value="1"/>
</dbReference>
<dbReference type="PANTHER" id="PTHR34982:SF1">
    <property type="entry name" value="FLAGELLAR ASSEMBLY PROTEIN FLIH"/>
    <property type="match status" value="1"/>
</dbReference>
<gene>
    <name evidence="11" type="ORF">AQZ52_17510</name>
</gene>
<evidence type="ECO:0000313" key="12">
    <source>
        <dbReference type="Proteomes" id="UP000058012"/>
    </source>
</evidence>
<evidence type="ECO:0000256" key="1">
    <source>
        <dbReference type="ARBA" id="ARBA00003041"/>
    </source>
</evidence>
<keyword evidence="12" id="KW-1185">Reference proteome</keyword>
<evidence type="ECO:0000256" key="2">
    <source>
        <dbReference type="ARBA" id="ARBA00006602"/>
    </source>
</evidence>
<feature type="region of interest" description="Disordered" evidence="9">
    <location>
        <begin position="15"/>
        <end position="34"/>
    </location>
</feature>
<dbReference type="GO" id="GO:0015031">
    <property type="term" value="P:protein transport"/>
    <property type="evidence" value="ECO:0007669"/>
    <property type="project" value="UniProtKB-KW"/>
</dbReference>
<feature type="domain" description="Flagellar assembly protein FliH/Type III secretion system HrpE" evidence="10">
    <location>
        <begin position="76"/>
        <end position="200"/>
    </location>
</feature>
<dbReference type="GO" id="GO:0044781">
    <property type="term" value="P:bacterial-type flagellum organization"/>
    <property type="evidence" value="ECO:0007669"/>
    <property type="project" value="UniProtKB-KW"/>
</dbReference>
<comment type="function">
    <text evidence="1">Needed for flagellar regrowth and assembly.</text>
</comment>
<keyword evidence="8" id="KW-0175">Coiled coil</keyword>
<reference evidence="11 12" key="1">
    <citation type="submission" date="2015-10" db="EMBL/GenBank/DDBJ databases">
        <title>Draft genome sequence of Novosphingobium fuchskuhlense DSM 25065 isolated from a surface water sample of the southwest basin of Lake Grosse Fuchskuhle.</title>
        <authorList>
            <person name="Ruckert C."/>
            <person name="Winkler A."/>
            <person name="Glaeser J."/>
            <person name="Grossart H.-P."/>
            <person name="Kalinowski J."/>
            <person name="Glaeser S."/>
        </authorList>
    </citation>
    <scope>NUCLEOTIDE SEQUENCE [LARGE SCALE GENOMIC DNA]</scope>
    <source>
        <strain evidence="11 12">FNE08-7</strain>
    </source>
</reference>
<dbReference type="InterPro" id="IPR051472">
    <property type="entry name" value="T3SS_Stator/FliH"/>
</dbReference>
<dbReference type="GO" id="GO:0005829">
    <property type="term" value="C:cytosol"/>
    <property type="evidence" value="ECO:0007669"/>
    <property type="project" value="TreeGrafter"/>
</dbReference>
<evidence type="ECO:0000256" key="7">
    <source>
        <dbReference type="ARBA" id="ARBA00023225"/>
    </source>
</evidence>
<feature type="coiled-coil region" evidence="8">
    <location>
        <begin position="34"/>
        <end position="91"/>
    </location>
</feature>
<keyword evidence="6" id="KW-0653">Protein transport</keyword>
<proteinExistence type="inferred from homology"/>
<dbReference type="Proteomes" id="UP000058012">
    <property type="component" value="Unassembled WGS sequence"/>
</dbReference>
<sequence length="214" mass="23415">MTRILRGDAASSLAFPLPQSAETASRSAQPDDEKLRLSARIAELERELAQQERRRVADIRQASLDGEAAGRKEAEARAEKLSDALSQAHSSFEERMGDLDQLAAAMVRRALAKIFDDADQRSEQVISVIRNWLGEQSALARVTIRISAADFADIGEEGLRDALGEFAEHVTADRSLASGSCMIDAHVGSINLAPLSQWRELEKAFQAMLGERAQ</sequence>
<dbReference type="InterPro" id="IPR018035">
    <property type="entry name" value="Flagellar_FliH/T3SS_HrpE"/>
</dbReference>
<comment type="similarity">
    <text evidence="2">Belongs to the FliH family.</text>
</comment>
<organism evidence="11 12">
    <name type="scientific">Novosphingobium fuchskuhlense</name>
    <dbReference type="NCBI Taxonomy" id="1117702"/>
    <lineage>
        <taxon>Bacteria</taxon>
        <taxon>Pseudomonadati</taxon>
        <taxon>Pseudomonadota</taxon>
        <taxon>Alphaproteobacteria</taxon>
        <taxon>Sphingomonadales</taxon>
        <taxon>Sphingomonadaceae</taxon>
        <taxon>Novosphingobium</taxon>
    </lineage>
</organism>
<dbReference type="RefSeq" id="WP_067914229.1">
    <property type="nucleotide sequence ID" value="NZ_KQ954247.1"/>
</dbReference>
<dbReference type="AlphaFoldDB" id="A0A117US94"/>
<dbReference type="STRING" id="1117702.AQZ52_17510"/>
<evidence type="ECO:0000256" key="9">
    <source>
        <dbReference type="SAM" id="MobiDB-lite"/>
    </source>
</evidence>
<comment type="caution">
    <text evidence="11">The sequence shown here is derived from an EMBL/GenBank/DDBJ whole genome shotgun (WGS) entry which is preliminary data.</text>
</comment>
<evidence type="ECO:0000313" key="11">
    <source>
        <dbReference type="EMBL" id="KUR69899.1"/>
    </source>
</evidence>
<keyword evidence="4" id="KW-0813">Transport</keyword>
<evidence type="ECO:0000256" key="6">
    <source>
        <dbReference type="ARBA" id="ARBA00022927"/>
    </source>
</evidence>
<evidence type="ECO:0000256" key="5">
    <source>
        <dbReference type="ARBA" id="ARBA00022795"/>
    </source>
</evidence>
<protein>
    <recommendedName>
        <fullName evidence="3">Flagellar assembly protein FliH</fullName>
    </recommendedName>
</protein>
<evidence type="ECO:0000256" key="8">
    <source>
        <dbReference type="SAM" id="Coils"/>
    </source>
</evidence>
<evidence type="ECO:0000256" key="4">
    <source>
        <dbReference type="ARBA" id="ARBA00022448"/>
    </source>
</evidence>
<evidence type="ECO:0000259" key="10">
    <source>
        <dbReference type="Pfam" id="PF02108"/>
    </source>
</evidence>
<keyword evidence="7" id="KW-1006">Bacterial flagellum protein export</keyword>
<evidence type="ECO:0000256" key="3">
    <source>
        <dbReference type="ARBA" id="ARBA00016507"/>
    </source>
</evidence>
<dbReference type="EMBL" id="LLZS01000011">
    <property type="protein sequence ID" value="KUR69899.1"/>
    <property type="molecule type" value="Genomic_DNA"/>
</dbReference>
<accession>A0A117US94</accession>
<dbReference type="OrthoDB" id="7585709at2"/>
<dbReference type="Pfam" id="PF02108">
    <property type="entry name" value="FliH"/>
    <property type="match status" value="1"/>
</dbReference>
<name>A0A117US94_9SPHN</name>